<dbReference type="KEGG" id="bpy:Bphyt_0457"/>
<evidence type="ECO:0000313" key="2">
    <source>
        <dbReference type="Proteomes" id="UP000001739"/>
    </source>
</evidence>
<name>B2SWT8_PARPJ</name>
<dbReference type="eggNOG" id="ENOG5030X25">
    <property type="taxonomic scope" value="Bacteria"/>
</dbReference>
<accession>B2SWT8</accession>
<dbReference type="AlphaFoldDB" id="B2SWT8"/>
<reference evidence="1 2" key="1">
    <citation type="journal article" date="2011" name="J. Bacteriol.">
        <title>Complete genome sequence of the plant growth-promoting endophyte Burkholderia phytofirmans strain PsJN.</title>
        <authorList>
            <person name="Weilharter A."/>
            <person name="Mitter B."/>
            <person name="Shin M.V."/>
            <person name="Chain P.S."/>
            <person name="Nowak J."/>
            <person name="Sessitsch A."/>
        </authorList>
    </citation>
    <scope>NUCLEOTIDE SEQUENCE [LARGE SCALE GENOMIC DNA]</scope>
    <source>
        <strain evidence="2">DSM 17436 / LMG 22146 / PsJN</strain>
    </source>
</reference>
<dbReference type="EMBL" id="CP001052">
    <property type="protein sequence ID" value="ACD14882.1"/>
    <property type="molecule type" value="Genomic_DNA"/>
</dbReference>
<protein>
    <submittedName>
        <fullName evidence="1">Uncharacterized protein</fullName>
    </submittedName>
</protein>
<proteinExistence type="predicted"/>
<sequence length="104" mass="11775">MDRLSQRDVMKLRPHPGTTILFCAIKENPRRKNCRVLLGRVRPVEEGFTSVLRTEAIRRGAGRVASRQQKIGPAIRAICERGVRTLCRFVRGRKGLYSLTSPST</sequence>
<organism evidence="1 2">
    <name type="scientific">Paraburkholderia phytofirmans (strain DSM 17436 / LMG 22146 / PsJN)</name>
    <name type="common">Burkholderia phytofirmans</name>
    <dbReference type="NCBI Taxonomy" id="398527"/>
    <lineage>
        <taxon>Bacteria</taxon>
        <taxon>Pseudomonadati</taxon>
        <taxon>Pseudomonadota</taxon>
        <taxon>Betaproteobacteria</taxon>
        <taxon>Burkholderiales</taxon>
        <taxon>Burkholderiaceae</taxon>
        <taxon>Paraburkholderia</taxon>
    </lineage>
</organism>
<gene>
    <name evidence="1" type="ordered locus">Bphyt_0457</name>
</gene>
<dbReference type="Proteomes" id="UP000001739">
    <property type="component" value="Chromosome 1"/>
</dbReference>
<evidence type="ECO:0000313" key="1">
    <source>
        <dbReference type="EMBL" id="ACD14882.1"/>
    </source>
</evidence>
<dbReference type="HOGENOM" id="CLU_2244889_0_0_4"/>